<dbReference type="RefSeq" id="XP_034250936.1">
    <property type="nucleotide sequence ID" value="XM_034395045.1"/>
</dbReference>
<dbReference type="InterPro" id="IPR011705">
    <property type="entry name" value="BACK"/>
</dbReference>
<dbReference type="Gene3D" id="1.25.40.420">
    <property type="match status" value="1"/>
</dbReference>
<dbReference type="SMART" id="SM00225">
    <property type="entry name" value="BTB"/>
    <property type="match status" value="1"/>
</dbReference>
<accession>A0A6P9A2B1</accession>
<gene>
    <name evidence="4" type="primary">LOC117651229</name>
</gene>
<dbReference type="Pfam" id="PF07707">
    <property type="entry name" value="BACK"/>
    <property type="match status" value="1"/>
</dbReference>
<evidence type="ECO:0000313" key="4">
    <source>
        <dbReference type="RefSeq" id="XP_034250936.1"/>
    </source>
</evidence>
<dbReference type="GeneID" id="117651229"/>
<sequence length="431" mass="48735">MAAPIPRPIFDFPFETVANAEPLRLLHNEAEGDVEFVVGPDGDTWRIVGHRDVLSGSSPVFKAMLTGPLAHEGRVRIYDVDGRAFFQLLVVLYGGEPDKMRSERACMVTMYAANKYLCGKLFLHCVVAADSFLLPCNVLRFMQTARIYIPDNMDVDATFSPTAPPLEDSEADRDSVHVQVVAEVMNEQGAQDGEGGLYSQYSPDAAAKGEIEELSLADLLMLLRRPTLHVRRESRVYGALERWANRDCRRRGLHASPENRRAALGEALFLVRYLRMSVRELLETVQHGVLNNFETAWLLGKAVGDQAKVLPNSIEDFHPPETFRPHARLLAVLRPIPRPCFIQLSPRCVYEIPGFHDEGTMTDWSWPMQTTEAELKGQIKVLKKILKAHRKAIKRQRRQRQQPEDDSGRRREYSSGCFVQGFFSVLACIFD</sequence>
<dbReference type="Pfam" id="PF00651">
    <property type="entry name" value="BTB"/>
    <property type="match status" value="1"/>
</dbReference>
<dbReference type="KEGG" id="tpal:117651229"/>
<dbReference type="PROSITE" id="PS50097">
    <property type="entry name" value="BTB"/>
    <property type="match status" value="1"/>
</dbReference>
<proteinExistence type="predicted"/>
<evidence type="ECO:0000313" key="3">
    <source>
        <dbReference type="Proteomes" id="UP000515158"/>
    </source>
</evidence>
<reference evidence="4" key="1">
    <citation type="submission" date="2025-08" db="UniProtKB">
        <authorList>
            <consortium name="RefSeq"/>
        </authorList>
    </citation>
    <scope>IDENTIFICATION</scope>
    <source>
        <tissue evidence="4">Total insect</tissue>
    </source>
</reference>
<dbReference type="Gene3D" id="3.30.710.10">
    <property type="entry name" value="Potassium Channel Kv1.1, Chain A"/>
    <property type="match status" value="1"/>
</dbReference>
<dbReference type="AlphaFoldDB" id="A0A6P9A2B1"/>
<dbReference type="InterPro" id="IPR011333">
    <property type="entry name" value="SKP1/BTB/POZ_sf"/>
</dbReference>
<feature type="compositionally biased region" description="Basic residues" evidence="1">
    <location>
        <begin position="391"/>
        <end position="400"/>
    </location>
</feature>
<evidence type="ECO:0000259" key="2">
    <source>
        <dbReference type="PROSITE" id="PS50097"/>
    </source>
</evidence>
<feature type="domain" description="BTB" evidence="2">
    <location>
        <begin position="32"/>
        <end position="96"/>
    </location>
</feature>
<dbReference type="InParanoid" id="A0A6P9A2B1"/>
<dbReference type="GO" id="GO:0022008">
    <property type="term" value="P:neurogenesis"/>
    <property type="evidence" value="ECO:0007669"/>
    <property type="project" value="TreeGrafter"/>
</dbReference>
<name>A0A6P9A2B1_THRPL</name>
<dbReference type="OrthoDB" id="6335872at2759"/>
<dbReference type="SUPFAM" id="SSF54695">
    <property type="entry name" value="POZ domain"/>
    <property type="match status" value="1"/>
</dbReference>
<evidence type="ECO:0000256" key="1">
    <source>
        <dbReference type="SAM" id="MobiDB-lite"/>
    </source>
</evidence>
<dbReference type="PANTHER" id="PTHR45774:SF4">
    <property type="entry name" value="AXUNDEAD, ISOFORM F"/>
    <property type="match status" value="1"/>
</dbReference>
<dbReference type="InterPro" id="IPR000210">
    <property type="entry name" value="BTB/POZ_dom"/>
</dbReference>
<dbReference type="PANTHER" id="PTHR45774">
    <property type="entry name" value="BTB/POZ DOMAIN-CONTAINING"/>
    <property type="match status" value="1"/>
</dbReference>
<protein>
    <submittedName>
        <fullName evidence="4">BTB/POZ domain-containing protein 6-A-like</fullName>
    </submittedName>
</protein>
<feature type="region of interest" description="Disordered" evidence="1">
    <location>
        <begin position="391"/>
        <end position="412"/>
    </location>
</feature>
<keyword evidence="3" id="KW-1185">Reference proteome</keyword>
<dbReference type="SMART" id="SM00875">
    <property type="entry name" value="BACK"/>
    <property type="match status" value="1"/>
</dbReference>
<dbReference type="GO" id="GO:0005829">
    <property type="term" value="C:cytosol"/>
    <property type="evidence" value="ECO:0007669"/>
    <property type="project" value="TreeGrafter"/>
</dbReference>
<feature type="compositionally biased region" description="Basic and acidic residues" evidence="1">
    <location>
        <begin position="401"/>
        <end position="412"/>
    </location>
</feature>
<organism evidence="4">
    <name type="scientific">Thrips palmi</name>
    <name type="common">Melon thrips</name>
    <dbReference type="NCBI Taxonomy" id="161013"/>
    <lineage>
        <taxon>Eukaryota</taxon>
        <taxon>Metazoa</taxon>
        <taxon>Ecdysozoa</taxon>
        <taxon>Arthropoda</taxon>
        <taxon>Hexapoda</taxon>
        <taxon>Insecta</taxon>
        <taxon>Pterygota</taxon>
        <taxon>Neoptera</taxon>
        <taxon>Paraneoptera</taxon>
        <taxon>Thysanoptera</taxon>
        <taxon>Terebrantia</taxon>
        <taxon>Thripoidea</taxon>
        <taxon>Thripidae</taxon>
        <taxon>Thrips</taxon>
    </lineage>
</organism>
<dbReference type="Proteomes" id="UP000515158">
    <property type="component" value="Unplaced"/>
</dbReference>